<organism evidence="1 2">
    <name type="scientific">Anaplasma ovis str. Haibei</name>
    <dbReference type="NCBI Taxonomy" id="1248439"/>
    <lineage>
        <taxon>Bacteria</taxon>
        <taxon>Pseudomonadati</taxon>
        <taxon>Pseudomonadota</taxon>
        <taxon>Alphaproteobacteria</taxon>
        <taxon>Rickettsiales</taxon>
        <taxon>Anaplasmataceae</taxon>
        <taxon>Anaplasma</taxon>
    </lineage>
</organism>
<dbReference type="AlphaFoldDB" id="A0A2Z2L8G2"/>
<proteinExistence type="predicted"/>
<dbReference type="EMBL" id="CP015994">
    <property type="protein sequence ID" value="ASI47919.1"/>
    <property type="molecule type" value="Genomic_DNA"/>
</dbReference>
<dbReference type="KEGG" id="aoh:AOV_03845"/>
<reference evidence="2" key="1">
    <citation type="submission" date="2018-06" db="EMBL/GenBank/DDBJ databases">
        <title>The Anaplasma ovis genome reveals a high proportion of pseudogenes.</title>
        <authorList>
            <person name="Liu Z."/>
            <person name="Peasley A.M."/>
            <person name="Yang J."/>
            <person name="Li Y."/>
            <person name="Guan G."/>
            <person name="Luo J."/>
            <person name="Yin H."/>
            <person name="Brayton K.A."/>
        </authorList>
    </citation>
    <scope>NUCLEOTIDE SEQUENCE [LARGE SCALE GENOMIC DNA]</scope>
    <source>
        <strain evidence="2">Haibei</strain>
    </source>
</reference>
<reference evidence="1 2" key="2">
    <citation type="journal article" date="2019" name="BMC Genomics">
        <title>The Anaplasma ovis genome reveals a high proportion of pseudogenes.</title>
        <authorList>
            <person name="Liu Z."/>
            <person name="Peasley A.M."/>
            <person name="Yang J."/>
            <person name="Li Y."/>
            <person name="Guan G."/>
            <person name="Luo J."/>
            <person name="Yin H."/>
            <person name="Brayton K.A."/>
        </authorList>
    </citation>
    <scope>NUCLEOTIDE SEQUENCE [LARGE SCALE GENOMIC DNA]</scope>
    <source>
        <strain evidence="1 2">Haibei</strain>
    </source>
</reference>
<protein>
    <submittedName>
        <fullName evidence="1">Uncharacterized protein</fullName>
    </submittedName>
</protein>
<keyword evidence="2" id="KW-1185">Reference proteome</keyword>
<sequence length="117" mass="12372">MLVTAAVSVLKKHLVGGGGPNIEIIGSHSPREHVQSRTDVVIDASCTVTWKPSDGKQQTVCVITTDGDRINVRGSTRGSSAVNITGSKHNRHSYLVLEGTLSLKVSWKPCQSPPTAG</sequence>
<evidence type="ECO:0000313" key="1">
    <source>
        <dbReference type="EMBL" id="ASI47919.1"/>
    </source>
</evidence>
<accession>A0A2Z2L8G2</accession>
<dbReference type="Proteomes" id="UP000259762">
    <property type="component" value="Chromosome"/>
</dbReference>
<name>A0A2Z2L8G2_9RICK</name>
<gene>
    <name evidence="1" type="ORF">AOV_03845</name>
</gene>
<evidence type="ECO:0000313" key="2">
    <source>
        <dbReference type="Proteomes" id="UP000259762"/>
    </source>
</evidence>